<keyword evidence="8 14" id="KW-1133">Transmembrane helix</keyword>
<gene>
    <name evidence="15" type="ORF">G7070_07345</name>
</gene>
<reference evidence="15 16" key="1">
    <citation type="submission" date="2020-03" db="EMBL/GenBank/DDBJ databases">
        <title>Propioniciclava sp. nov., isolated from Hydrophilus acuminatus.</title>
        <authorList>
            <person name="Hyun D.-W."/>
            <person name="Bae J.-W."/>
        </authorList>
    </citation>
    <scope>NUCLEOTIDE SEQUENCE [LARGE SCALE GENOMIC DNA]</scope>
    <source>
        <strain evidence="15 16">HDW11</strain>
    </source>
</reference>
<keyword evidence="3" id="KW-0813">Transport</keyword>
<evidence type="ECO:0000256" key="11">
    <source>
        <dbReference type="ARBA" id="ARBA00023303"/>
    </source>
</evidence>
<evidence type="ECO:0000256" key="12">
    <source>
        <dbReference type="ARBA" id="ARBA00034430"/>
    </source>
</evidence>
<comment type="subcellular location">
    <subcellularLocation>
        <location evidence="1">Membrane</location>
        <topology evidence="1">Multi-pass membrane protein</topology>
    </subcellularLocation>
</comment>
<evidence type="ECO:0000256" key="1">
    <source>
        <dbReference type="ARBA" id="ARBA00004141"/>
    </source>
</evidence>
<keyword evidence="4" id="KW-0633">Potassium transport</keyword>
<feature type="transmembrane region" description="Helical" evidence="14">
    <location>
        <begin position="38"/>
        <end position="56"/>
    </location>
</feature>
<sequence>MDAVVAIAMTLLILPLMEAAGELGTEEVTAGAWLGHHSQQLFSFVMSFALIAMFWVREHQMFRRVERVDTPLMWFTMGWLLSIVWLPVATALSGQAPRATPSPRASTSAGWRWWG</sequence>
<accession>A0A6G7Y5P1</accession>
<dbReference type="GO" id="GO:0005267">
    <property type="term" value="F:potassium channel activity"/>
    <property type="evidence" value="ECO:0007669"/>
    <property type="project" value="UniProtKB-KW"/>
</dbReference>
<comment type="catalytic activity">
    <reaction evidence="12">
        <text>K(+)(in) = K(+)(out)</text>
        <dbReference type="Rhea" id="RHEA:29463"/>
        <dbReference type="ChEBI" id="CHEBI:29103"/>
    </reaction>
</comment>
<dbReference type="InterPro" id="IPR010617">
    <property type="entry name" value="TMEM175-like"/>
</dbReference>
<comment type="similarity">
    <text evidence="2">Belongs to the TMEM175 family.</text>
</comment>
<evidence type="ECO:0000313" key="16">
    <source>
        <dbReference type="Proteomes" id="UP000501058"/>
    </source>
</evidence>
<proteinExistence type="inferred from homology"/>
<evidence type="ECO:0000256" key="2">
    <source>
        <dbReference type="ARBA" id="ARBA00006920"/>
    </source>
</evidence>
<feature type="transmembrane region" description="Helical" evidence="14">
    <location>
        <begin position="68"/>
        <end position="88"/>
    </location>
</feature>
<dbReference type="Pfam" id="PF06736">
    <property type="entry name" value="TMEM175"/>
    <property type="match status" value="1"/>
</dbReference>
<evidence type="ECO:0000256" key="10">
    <source>
        <dbReference type="ARBA" id="ARBA00023136"/>
    </source>
</evidence>
<dbReference type="GO" id="GO:0015252">
    <property type="term" value="F:proton channel activity"/>
    <property type="evidence" value="ECO:0007669"/>
    <property type="project" value="InterPro"/>
</dbReference>
<evidence type="ECO:0000256" key="8">
    <source>
        <dbReference type="ARBA" id="ARBA00022989"/>
    </source>
</evidence>
<evidence type="ECO:0000256" key="14">
    <source>
        <dbReference type="SAM" id="Phobius"/>
    </source>
</evidence>
<keyword evidence="7" id="KW-0630">Potassium</keyword>
<dbReference type="Proteomes" id="UP000501058">
    <property type="component" value="Chromosome"/>
</dbReference>
<protein>
    <submittedName>
        <fullName evidence="15">DUF1211 domain-containing protein</fullName>
    </submittedName>
</protein>
<evidence type="ECO:0000256" key="13">
    <source>
        <dbReference type="SAM" id="MobiDB-lite"/>
    </source>
</evidence>
<dbReference type="AlphaFoldDB" id="A0A6G7Y5P1"/>
<feature type="region of interest" description="Disordered" evidence="13">
    <location>
        <begin position="95"/>
        <end position="115"/>
    </location>
</feature>
<dbReference type="EMBL" id="CP049865">
    <property type="protein sequence ID" value="QIK72120.1"/>
    <property type="molecule type" value="Genomic_DNA"/>
</dbReference>
<evidence type="ECO:0000256" key="5">
    <source>
        <dbReference type="ARBA" id="ARBA00022692"/>
    </source>
</evidence>
<evidence type="ECO:0000313" key="15">
    <source>
        <dbReference type="EMBL" id="QIK72120.1"/>
    </source>
</evidence>
<keyword evidence="6" id="KW-0631">Potassium channel</keyword>
<dbReference type="KEGG" id="prv:G7070_07345"/>
<keyword evidence="11" id="KW-0407">Ion channel</keyword>
<evidence type="ECO:0000256" key="9">
    <source>
        <dbReference type="ARBA" id="ARBA00023065"/>
    </source>
</evidence>
<evidence type="ECO:0000256" key="6">
    <source>
        <dbReference type="ARBA" id="ARBA00022826"/>
    </source>
</evidence>
<keyword evidence="10 14" id="KW-0472">Membrane</keyword>
<keyword evidence="5 14" id="KW-0812">Transmembrane</keyword>
<name>A0A6G7Y5P1_9ACTN</name>
<evidence type="ECO:0000256" key="3">
    <source>
        <dbReference type="ARBA" id="ARBA00022448"/>
    </source>
</evidence>
<keyword evidence="16" id="KW-1185">Reference proteome</keyword>
<organism evidence="15 16">
    <name type="scientific">Propioniciclava coleopterorum</name>
    <dbReference type="NCBI Taxonomy" id="2714937"/>
    <lineage>
        <taxon>Bacteria</taxon>
        <taxon>Bacillati</taxon>
        <taxon>Actinomycetota</taxon>
        <taxon>Actinomycetes</taxon>
        <taxon>Propionibacteriales</taxon>
        <taxon>Propionibacteriaceae</taxon>
        <taxon>Propioniciclava</taxon>
    </lineage>
</organism>
<dbReference type="GO" id="GO:0016020">
    <property type="term" value="C:membrane"/>
    <property type="evidence" value="ECO:0007669"/>
    <property type="project" value="UniProtKB-SubCell"/>
</dbReference>
<evidence type="ECO:0000256" key="4">
    <source>
        <dbReference type="ARBA" id="ARBA00022538"/>
    </source>
</evidence>
<keyword evidence="9" id="KW-0406">Ion transport</keyword>
<evidence type="ECO:0000256" key="7">
    <source>
        <dbReference type="ARBA" id="ARBA00022958"/>
    </source>
</evidence>